<dbReference type="AlphaFoldDB" id="A0A1C3H1S6"/>
<evidence type="ECO:0000313" key="1">
    <source>
        <dbReference type="EMBL" id="SAM56976.1"/>
    </source>
</evidence>
<gene>
    <name evidence="1" type="ORF">CHUV0807_0087</name>
</gene>
<organism evidence="1 2">
    <name type="scientific">Cardiobacterium hominis</name>
    <dbReference type="NCBI Taxonomy" id="2718"/>
    <lineage>
        <taxon>Bacteria</taxon>
        <taxon>Pseudomonadati</taxon>
        <taxon>Pseudomonadota</taxon>
        <taxon>Gammaproteobacteria</taxon>
        <taxon>Cardiobacteriales</taxon>
        <taxon>Cardiobacteriaceae</taxon>
        <taxon>Cardiobacterium</taxon>
    </lineage>
</organism>
<reference evidence="2" key="1">
    <citation type="submission" date="2016-04" db="EMBL/GenBank/DDBJ databases">
        <authorList>
            <person name="Tagini F."/>
        </authorList>
    </citation>
    <scope>NUCLEOTIDE SEQUENCE [LARGE SCALE GENOMIC DNA]</scope>
    <source>
        <strain evidence="2">CHUV0807</strain>
    </source>
</reference>
<evidence type="ECO:0000313" key="2">
    <source>
        <dbReference type="Proteomes" id="UP000190837"/>
    </source>
</evidence>
<dbReference type="InterPro" id="IPR027417">
    <property type="entry name" value="P-loop_NTPase"/>
</dbReference>
<accession>A0A1C3H1S6</accession>
<sequence length="101" mass="11543">MQTLRRFLRLIAPYWFNRHNRVAWALLAADTARALIARPHILYLDEATNQLDDAAACRLMQTLKTALPDTLCLAISHQAVIKALFTRQIDLNRYRAPAGLE</sequence>
<dbReference type="Gene3D" id="3.40.50.300">
    <property type="entry name" value="P-loop containing nucleotide triphosphate hydrolases"/>
    <property type="match status" value="1"/>
</dbReference>
<dbReference type="EMBL" id="FKLO01000009">
    <property type="protein sequence ID" value="SAM56976.1"/>
    <property type="molecule type" value="Genomic_DNA"/>
</dbReference>
<name>A0A1C3H1S6_9GAMM</name>
<protein>
    <submittedName>
        <fullName evidence="1">Uncharacterized protein</fullName>
    </submittedName>
</protein>
<proteinExistence type="predicted"/>
<dbReference type="SUPFAM" id="SSF52540">
    <property type="entry name" value="P-loop containing nucleoside triphosphate hydrolases"/>
    <property type="match status" value="1"/>
</dbReference>
<dbReference type="Proteomes" id="UP000190837">
    <property type="component" value="Unassembled WGS sequence"/>
</dbReference>